<evidence type="ECO:0000313" key="1">
    <source>
        <dbReference type="EMBL" id="GME84923.1"/>
    </source>
</evidence>
<sequence length="695" mass="75931">MYDNGYTESQIMDYLETIYQKIRRERERKEIGYGPFEKKSFRECVEQDSVQRSQDMESGDGRRKEGGVMGEEDSQVRDFVEVDDAFDTSDDEYVFDDDEMGVDKDSLPGALDPSLSHFGYGSSVGTGSYNTDHSSHGSLDSSQGGSALNFNSAILSNYKPATEDPASEGSGTDTEDTTDEFQYRNRKYNKKTALNGVLPASFFRLDKTKTTINKTNKRKPTHSHHPTTTTHHHKRARSEEPIRGVARKKPAPRRPTHSTANELCDFLAPDTLSSEPESEPVRFHDIDVAPSTSQTAIEANLLASRYDALANTAAVSGYDEPEPEPEHEHGPVPVDSNSKLIEIDSGSDDEANSSDSNDEFDDGSDDGLDIRDYDTFKNEMALDMDLDGAAEEDRHAGINYMLSRGSGSGSGSGSGCSKKKKSGSGSKKKSGSKKSKKSQQRKMQGRLGWGVTGRMSLINGSKRTVRGNALPSRGSNGRNSISRSNNVLACSKASKRAVPRATKSGVSQVDMYQAQQAPILLDSSDHEVEVVEVGDAGHGSGGAVSYPVDELDYSNARYDPPTGFADYERLLDHPSTSSCSRESGTPNQKSHTKHKSSGGGPFLSRSSSGLAKSHTRHKSGGPSLSRSTSGLAKSTDTPEEGASSWVPYKLKEMNQHRQHHYSPTSRTQSQIILVQRIQTMYPTTLQISTHQQFPD</sequence>
<dbReference type="Proteomes" id="UP001165064">
    <property type="component" value="Unassembled WGS sequence"/>
</dbReference>
<evidence type="ECO:0000313" key="2">
    <source>
        <dbReference type="Proteomes" id="UP001165064"/>
    </source>
</evidence>
<keyword evidence="2" id="KW-1185">Reference proteome</keyword>
<organism evidence="1 2">
    <name type="scientific">Ambrosiozyma monospora</name>
    <name type="common">Yeast</name>
    <name type="synonym">Endomycopsis monosporus</name>
    <dbReference type="NCBI Taxonomy" id="43982"/>
    <lineage>
        <taxon>Eukaryota</taxon>
        <taxon>Fungi</taxon>
        <taxon>Dikarya</taxon>
        <taxon>Ascomycota</taxon>
        <taxon>Saccharomycotina</taxon>
        <taxon>Pichiomycetes</taxon>
        <taxon>Pichiales</taxon>
        <taxon>Pichiaceae</taxon>
        <taxon>Ambrosiozyma</taxon>
    </lineage>
</organism>
<accession>A0ACB5TBE9</accession>
<dbReference type="EMBL" id="BSXS01005938">
    <property type="protein sequence ID" value="GME84923.1"/>
    <property type="molecule type" value="Genomic_DNA"/>
</dbReference>
<gene>
    <name evidence="1" type="ORF">Amon02_000720900</name>
</gene>
<reference evidence="1" key="1">
    <citation type="submission" date="2023-04" db="EMBL/GenBank/DDBJ databases">
        <title>Ambrosiozyma monospora NBRC 10751.</title>
        <authorList>
            <person name="Ichikawa N."/>
            <person name="Sato H."/>
            <person name="Tonouchi N."/>
        </authorList>
    </citation>
    <scope>NUCLEOTIDE SEQUENCE</scope>
    <source>
        <strain evidence="1">NBRC 10751</strain>
    </source>
</reference>
<protein>
    <submittedName>
        <fullName evidence="1">Unnamed protein product</fullName>
    </submittedName>
</protein>
<proteinExistence type="predicted"/>
<name>A0ACB5TBE9_AMBMO</name>
<comment type="caution">
    <text evidence="1">The sequence shown here is derived from an EMBL/GenBank/DDBJ whole genome shotgun (WGS) entry which is preliminary data.</text>
</comment>